<evidence type="ECO:0000256" key="6">
    <source>
        <dbReference type="ARBA" id="ARBA00022839"/>
    </source>
</evidence>
<keyword evidence="7 15" id="KW-0067">ATP-binding</keyword>
<evidence type="ECO:0000256" key="10">
    <source>
        <dbReference type="ARBA" id="ARBA00023235"/>
    </source>
</evidence>
<feature type="domain" description="UvrD-like helicase ATP-binding" evidence="16">
    <location>
        <begin position="8"/>
        <end position="500"/>
    </location>
</feature>
<comment type="catalytic activity">
    <reaction evidence="11">
        <text>Couples ATP hydrolysis with the unwinding of duplex DNA by translocating in the 3'-5' direction.</text>
        <dbReference type="EC" id="5.6.2.4"/>
    </reaction>
</comment>
<evidence type="ECO:0000256" key="11">
    <source>
        <dbReference type="ARBA" id="ARBA00034617"/>
    </source>
</evidence>
<dbReference type="Gene3D" id="3.90.320.10">
    <property type="match status" value="1"/>
</dbReference>
<dbReference type="InterPro" id="IPR014016">
    <property type="entry name" value="UvrD-like_ATP-bd"/>
</dbReference>
<evidence type="ECO:0000259" key="16">
    <source>
        <dbReference type="PROSITE" id="PS51198"/>
    </source>
</evidence>
<evidence type="ECO:0000256" key="8">
    <source>
        <dbReference type="ARBA" id="ARBA00023125"/>
    </source>
</evidence>
<dbReference type="GO" id="GO:0003677">
    <property type="term" value="F:DNA binding"/>
    <property type="evidence" value="ECO:0007669"/>
    <property type="project" value="UniProtKB-KW"/>
</dbReference>
<protein>
    <recommendedName>
        <fullName evidence="12">DNA 3'-5' helicase</fullName>
        <ecNumber evidence="12">5.6.2.4</ecNumber>
    </recommendedName>
    <alternativeName>
        <fullName evidence="13">DNA 3'-5' helicase II</fullName>
    </alternativeName>
</protein>
<dbReference type="PANTHER" id="PTHR11070:SF2">
    <property type="entry name" value="ATP-DEPENDENT DNA HELICASE SRS2"/>
    <property type="match status" value="1"/>
</dbReference>
<evidence type="ECO:0000256" key="9">
    <source>
        <dbReference type="ARBA" id="ARBA00023204"/>
    </source>
</evidence>
<dbReference type="Pfam" id="PF13361">
    <property type="entry name" value="UvrD_C"/>
    <property type="match status" value="2"/>
</dbReference>
<keyword evidence="6 18" id="KW-0269">Exonuclease</keyword>
<proteinExistence type="predicted"/>
<dbReference type="PANTHER" id="PTHR11070">
    <property type="entry name" value="UVRD / RECB / PCRA DNA HELICASE FAMILY MEMBER"/>
    <property type="match status" value="1"/>
</dbReference>
<keyword evidence="5 15" id="KW-0347">Helicase</keyword>
<dbReference type="Gene3D" id="3.40.50.300">
    <property type="entry name" value="P-loop containing nucleotide triphosphate hydrolases"/>
    <property type="match status" value="4"/>
</dbReference>
<dbReference type="GO" id="GO:0004527">
    <property type="term" value="F:exonuclease activity"/>
    <property type="evidence" value="ECO:0007669"/>
    <property type="project" value="UniProtKB-KW"/>
</dbReference>
<keyword evidence="3" id="KW-0227">DNA damage</keyword>
<dbReference type="OrthoDB" id="9810135at2"/>
<evidence type="ECO:0000313" key="19">
    <source>
        <dbReference type="Proteomes" id="UP000248330"/>
    </source>
</evidence>
<accession>A0A318EGA7</accession>
<dbReference type="GO" id="GO:0033202">
    <property type="term" value="C:DNA helicase complex"/>
    <property type="evidence" value="ECO:0007669"/>
    <property type="project" value="TreeGrafter"/>
</dbReference>
<dbReference type="PROSITE" id="PS51217">
    <property type="entry name" value="UVRD_HELICASE_CTER"/>
    <property type="match status" value="1"/>
</dbReference>
<keyword evidence="4 15" id="KW-0378">Hydrolase</keyword>
<keyword evidence="8" id="KW-0238">DNA-binding</keyword>
<evidence type="ECO:0000256" key="7">
    <source>
        <dbReference type="ARBA" id="ARBA00022840"/>
    </source>
</evidence>
<dbReference type="PROSITE" id="PS51198">
    <property type="entry name" value="UVRD_HELICASE_ATP_BIND"/>
    <property type="match status" value="1"/>
</dbReference>
<comment type="caution">
    <text evidence="18">The sequence shown here is derived from an EMBL/GenBank/DDBJ whole genome shotgun (WGS) entry which is preliminary data.</text>
</comment>
<dbReference type="AlphaFoldDB" id="A0A318EGA7"/>
<keyword evidence="19" id="KW-1185">Reference proteome</keyword>
<dbReference type="EC" id="5.6.2.4" evidence="12"/>
<evidence type="ECO:0000313" key="18">
    <source>
        <dbReference type="EMBL" id="PXV70980.1"/>
    </source>
</evidence>
<dbReference type="EMBL" id="QICN01000001">
    <property type="protein sequence ID" value="PXV70980.1"/>
    <property type="molecule type" value="Genomic_DNA"/>
</dbReference>
<evidence type="ECO:0000256" key="13">
    <source>
        <dbReference type="ARBA" id="ARBA00034923"/>
    </source>
</evidence>
<comment type="catalytic activity">
    <reaction evidence="14">
        <text>ATP + H2O = ADP + phosphate + H(+)</text>
        <dbReference type="Rhea" id="RHEA:13065"/>
        <dbReference type="ChEBI" id="CHEBI:15377"/>
        <dbReference type="ChEBI" id="CHEBI:15378"/>
        <dbReference type="ChEBI" id="CHEBI:30616"/>
        <dbReference type="ChEBI" id="CHEBI:43474"/>
        <dbReference type="ChEBI" id="CHEBI:456216"/>
        <dbReference type="EC" id="5.6.2.4"/>
    </reaction>
</comment>
<evidence type="ECO:0000256" key="5">
    <source>
        <dbReference type="ARBA" id="ARBA00022806"/>
    </source>
</evidence>
<dbReference type="InterPro" id="IPR011335">
    <property type="entry name" value="Restrct_endonuc-II-like"/>
</dbReference>
<feature type="domain" description="UvrD-like helicase C-terminal" evidence="17">
    <location>
        <begin position="501"/>
        <end position="779"/>
    </location>
</feature>
<feature type="binding site" evidence="15">
    <location>
        <begin position="29"/>
        <end position="36"/>
    </location>
    <ligand>
        <name>ATP</name>
        <dbReference type="ChEBI" id="CHEBI:30616"/>
    </ligand>
</feature>
<dbReference type="GO" id="GO:0005524">
    <property type="term" value="F:ATP binding"/>
    <property type="evidence" value="ECO:0007669"/>
    <property type="project" value="UniProtKB-UniRule"/>
</dbReference>
<dbReference type="Proteomes" id="UP000248330">
    <property type="component" value="Unassembled WGS sequence"/>
</dbReference>
<sequence length="1136" mass="124318">MTQTPAAPIADAEARAAALDPLRSFIVQAPAGSGKTELLTQRLLLLLAAVDEPEEVVAITFTRKAAAEMRHRVFAAIRAAQSDEAPQDAHRQRTWQLARRVLAQSQTRGWRLHDTPQRLRIRTIDALCAEIVRQSPLGSRLGGGIDIVDNAEPLYREAARAVLGALDSELPQAAPVARVLRHFDNRTARLEQQLVDLLRRRDQWLRLVAGDRKAGRSREVLEAALTGVIVDALQQADRAIPATLRTIWLQSAAHASSQRYAKNPELALHALRDGQWPGCAPAELPRWHALLDLVLTADGSWRATVNAVQGFPAGKTNAEKAELGPARDAHLALLAALSAQPGLRERLAELRELPSPGYTDAQWQVLDALLDTMLLAAAELRLVFAERGATDFAEIAAQAVHALGGPEAPSDLALRLDYRIRHLLVDEFQDTSTTQWQLLERLTAGWTPGDGRTLFAVGDPMQSIYRFREADVGLYLRAREHGIGLLPLTPLTLSCNFRSQRGIVDWVNETFRQVLPPQDDRDRSAVTHSRADAVHPDAEAPAVRLHALIDADDATEAARVVELLREAQSRDADGRIAILVRNRGHLTEIAAALRDAGIGYQAVDIESLAERPVITDLHALTRALLHPHDRIAWLAVLRAPWCGLTLADLHALAADLPAQDSVLTAMDDVQRIAAMSEDGQRRLARLRDVVVAAHARQGRMPLRRWLESTWFALGGAACADGPTALADAASYFDAVQRLAPGAVLEDLTALDLALHDLKASPDPSADERVSVMTIHKSKGLEFDTVIVPGLGRGTRSDDPPPVAWMQISDADGHPRLLMAPVHATGDAREDSYDHLRAREAERQRHEDARLLYVATTRARRCLHLLGNVRRTDDGTPARPPDRSLLARLWPAVSAAFEAAAELPVQRTSAAVPDAALSAPPLRRLRDWPRVTRPAGLPLPAAAAGSSGEPLRFDWAGETARAVGVLYHRWVQVIAGEGIDHWSPARCASLAAVLQSALRGMGVPATRRGTAAERVMQALTNTLADPRGRWLLDNRHAGAASELDLSTLRDGVLQRRVIDRSFVDDGTRWIVDFKTSTHEGADTASFVRNELARYRAQLAGYCALMRDYDAGHPPRAALYLPLIDDPALRWIELDESS</sequence>
<keyword evidence="1" id="KW-0540">Nuclease</keyword>
<dbReference type="InterPro" id="IPR014017">
    <property type="entry name" value="DNA_helicase_UvrD-like_C"/>
</dbReference>
<evidence type="ECO:0000256" key="4">
    <source>
        <dbReference type="ARBA" id="ARBA00022801"/>
    </source>
</evidence>
<evidence type="ECO:0000256" key="14">
    <source>
        <dbReference type="ARBA" id="ARBA00048988"/>
    </source>
</evidence>
<dbReference type="SUPFAM" id="SSF52980">
    <property type="entry name" value="Restriction endonuclease-like"/>
    <property type="match status" value="1"/>
</dbReference>
<keyword evidence="10" id="KW-0413">Isomerase</keyword>
<evidence type="ECO:0000256" key="1">
    <source>
        <dbReference type="ARBA" id="ARBA00022722"/>
    </source>
</evidence>
<keyword evidence="9" id="KW-0234">DNA repair</keyword>
<keyword evidence="2 15" id="KW-0547">Nucleotide-binding</keyword>
<dbReference type="Gene3D" id="1.10.486.10">
    <property type="entry name" value="PCRA, domain 4"/>
    <property type="match status" value="1"/>
</dbReference>
<name>A0A318EGA7_9GAMM</name>
<reference evidence="18 19" key="1">
    <citation type="submission" date="2018-04" db="EMBL/GenBank/DDBJ databases">
        <title>Genomic Encyclopedia of Type Strains, Phase IV (KMG-IV): sequencing the most valuable type-strain genomes for metagenomic binning, comparative biology and taxonomic classification.</title>
        <authorList>
            <person name="Goeker M."/>
        </authorList>
    </citation>
    <scope>NUCLEOTIDE SEQUENCE [LARGE SCALE GENOMIC DNA]</scope>
    <source>
        <strain evidence="18 19">DSM 104150</strain>
    </source>
</reference>
<dbReference type="GO" id="GO:0043138">
    <property type="term" value="F:3'-5' DNA helicase activity"/>
    <property type="evidence" value="ECO:0007669"/>
    <property type="project" value="UniProtKB-EC"/>
</dbReference>
<gene>
    <name evidence="18" type="ORF">C8D93_10118</name>
</gene>
<dbReference type="RefSeq" id="WP_110263146.1">
    <property type="nucleotide sequence ID" value="NZ_CAKZQT010000039.1"/>
</dbReference>
<evidence type="ECO:0000256" key="12">
    <source>
        <dbReference type="ARBA" id="ARBA00034808"/>
    </source>
</evidence>
<organism evidence="18 19">
    <name type="scientific">Sinimarinibacterium flocculans</name>
    <dbReference type="NCBI Taxonomy" id="985250"/>
    <lineage>
        <taxon>Bacteria</taxon>
        <taxon>Pseudomonadati</taxon>
        <taxon>Pseudomonadota</taxon>
        <taxon>Gammaproteobacteria</taxon>
        <taxon>Nevskiales</taxon>
        <taxon>Nevskiaceae</taxon>
        <taxon>Sinimarinibacterium</taxon>
    </lineage>
</organism>
<evidence type="ECO:0000256" key="2">
    <source>
        <dbReference type="ARBA" id="ARBA00022741"/>
    </source>
</evidence>
<dbReference type="SUPFAM" id="SSF52540">
    <property type="entry name" value="P-loop containing nucleoside triphosphate hydrolases"/>
    <property type="match status" value="1"/>
</dbReference>
<evidence type="ECO:0000256" key="15">
    <source>
        <dbReference type="PROSITE-ProRule" id="PRU00560"/>
    </source>
</evidence>
<dbReference type="GO" id="GO:0005829">
    <property type="term" value="C:cytosol"/>
    <property type="evidence" value="ECO:0007669"/>
    <property type="project" value="TreeGrafter"/>
</dbReference>
<evidence type="ECO:0000259" key="17">
    <source>
        <dbReference type="PROSITE" id="PS51217"/>
    </source>
</evidence>
<dbReference type="InterPro" id="IPR011604">
    <property type="entry name" value="PDDEXK-like_dom_sf"/>
</dbReference>
<dbReference type="Pfam" id="PF00580">
    <property type="entry name" value="UvrD-helicase"/>
    <property type="match status" value="2"/>
</dbReference>
<evidence type="ECO:0000256" key="3">
    <source>
        <dbReference type="ARBA" id="ARBA00022763"/>
    </source>
</evidence>
<dbReference type="GO" id="GO:0000725">
    <property type="term" value="P:recombinational repair"/>
    <property type="evidence" value="ECO:0007669"/>
    <property type="project" value="TreeGrafter"/>
</dbReference>
<dbReference type="InterPro" id="IPR000212">
    <property type="entry name" value="DNA_helicase_UvrD/REP"/>
</dbReference>
<dbReference type="InterPro" id="IPR027417">
    <property type="entry name" value="P-loop_NTPase"/>
</dbReference>